<accession>A0AA88Y2I3</accession>
<dbReference type="SUPFAM" id="SSF56436">
    <property type="entry name" value="C-type lectin-like"/>
    <property type="match status" value="1"/>
</dbReference>
<gene>
    <name evidence="2" type="ORF">FSP39_005621</name>
</gene>
<feature type="domain" description="C-type lectin" evidence="1">
    <location>
        <begin position="1"/>
        <end position="91"/>
    </location>
</feature>
<dbReference type="CDD" id="cd00037">
    <property type="entry name" value="CLECT"/>
    <property type="match status" value="1"/>
</dbReference>
<evidence type="ECO:0000259" key="1">
    <source>
        <dbReference type="PROSITE" id="PS50041"/>
    </source>
</evidence>
<evidence type="ECO:0000313" key="2">
    <source>
        <dbReference type="EMBL" id="KAK3092669.1"/>
    </source>
</evidence>
<protein>
    <recommendedName>
        <fullName evidence="1">C-type lectin domain-containing protein</fullName>
    </recommendedName>
</protein>
<dbReference type="EMBL" id="VSWD01000009">
    <property type="protein sequence ID" value="KAK3092669.1"/>
    <property type="molecule type" value="Genomic_DNA"/>
</dbReference>
<dbReference type="PROSITE" id="PS50041">
    <property type="entry name" value="C_TYPE_LECTIN_2"/>
    <property type="match status" value="1"/>
</dbReference>
<organism evidence="2 3">
    <name type="scientific">Pinctada imbricata</name>
    <name type="common">Atlantic pearl-oyster</name>
    <name type="synonym">Pinctada martensii</name>
    <dbReference type="NCBI Taxonomy" id="66713"/>
    <lineage>
        <taxon>Eukaryota</taxon>
        <taxon>Metazoa</taxon>
        <taxon>Spiralia</taxon>
        <taxon>Lophotrochozoa</taxon>
        <taxon>Mollusca</taxon>
        <taxon>Bivalvia</taxon>
        <taxon>Autobranchia</taxon>
        <taxon>Pteriomorphia</taxon>
        <taxon>Pterioida</taxon>
        <taxon>Pterioidea</taxon>
        <taxon>Pteriidae</taxon>
        <taxon>Pinctada</taxon>
    </lineage>
</organism>
<sequence>MANLTAVFTDSNDKIKYLFLTAGQEYWVAGSDWGVDGQWVWEPSGMPVTTDHWFLSDPNGGSGEECMSLKRVLGFQWTDDNCTLKKNYVCEKSEGYV</sequence>
<keyword evidence="3" id="KW-1185">Reference proteome</keyword>
<dbReference type="AlphaFoldDB" id="A0AA88Y2I3"/>
<comment type="caution">
    <text evidence="2">The sequence shown here is derived from an EMBL/GenBank/DDBJ whole genome shotgun (WGS) entry which is preliminary data.</text>
</comment>
<name>A0AA88Y2I3_PINIB</name>
<dbReference type="InterPro" id="IPR016187">
    <property type="entry name" value="CTDL_fold"/>
</dbReference>
<reference evidence="2" key="1">
    <citation type="submission" date="2019-08" db="EMBL/GenBank/DDBJ databases">
        <title>The improved chromosome-level genome for the pearl oyster Pinctada fucata martensii using PacBio sequencing and Hi-C.</title>
        <authorList>
            <person name="Zheng Z."/>
        </authorList>
    </citation>
    <scope>NUCLEOTIDE SEQUENCE</scope>
    <source>
        <strain evidence="2">ZZ-2019</strain>
        <tissue evidence="2">Adductor muscle</tissue>
    </source>
</reference>
<evidence type="ECO:0000313" key="3">
    <source>
        <dbReference type="Proteomes" id="UP001186944"/>
    </source>
</evidence>
<dbReference type="Gene3D" id="3.10.100.10">
    <property type="entry name" value="Mannose-Binding Protein A, subunit A"/>
    <property type="match status" value="1"/>
</dbReference>
<dbReference type="InterPro" id="IPR016186">
    <property type="entry name" value="C-type_lectin-like/link_sf"/>
</dbReference>
<proteinExistence type="predicted"/>
<dbReference type="Pfam" id="PF00059">
    <property type="entry name" value="Lectin_C"/>
    <property type="match status" value="1"/>
</dbReference>
<dbReference type="Proteomes" id="UP001186944">
    <property type="component" value="Unassembled WGS sequence"/>
</dbReference>
<dbReference type="InterPro" id="IPR001304">
    <property type="entry name" value="C-type_lectin-like"/>
</dbReference>